<dbReference type="GO" id="GO:0004418">
    <property type="term" value="F:hydroxymethylbilane synthase activity"/>
    <property type="evidence" value="ECO:0007669"/>
    <property type="project" value="InterPro"/>
</dbReference>
<evidence type="ECO:0000259" key="16">
    <source>
        <dbReference type="Pfam" id="PF05201"/>
    </source>
</evidence>
<comment type="cofactor">
    <cofactor evidence="1">
        <name>dipyrromethane</name>
        <dbReference type="ChEBI" id="CHEBI:60342"/>
    </cofactor>
</comment>
<evidence type="ECO:0000256" key="7">
    <source>
        <dbReference type="ARBA" id="ARBA00022857"/>
    </source>
</evidence>
<comment type="pathway">
    <text evidence="3 11">Porphyrin-containing compound metabolism; protoporphyrin-IX biosynthesis; 5-aminolevulinate from L-glutamyl-tRNA(Glu): step 1/2.</text>
</comment>
<dbReference type="InterPro" id="IPR036803">
    <property type="entry name" value="Porphobilinogen_deaminase_C_sf"/>
</dbReference>
<dbReference type="Pfam" id="PF03900">
    <property type="entry name" value="Porphobil_deamC"/>
    <property type="match status" value="1"/>
</dbReference>
<dbReference type="InterPro" id="IPR022417">
    <property type="entry name" value="Porphobilin_deaminase_N"/>
</dbReference>
<comment type="similarity">
    <text evidence="5 11">Belongs to the glutamyl-tRNA reductase family.</text>
</comment>
<feature type="domain" description="Porphobilinogen deaminase N-terminal" evidence="13">
    <location>
        <begin position="368"/>
        <end position="573"/>
    </location>
</feature>
<dbReference type="InterPro" id="IPR022418">
    <property type="entry name" value="Porphobilinogen_deaminase_C"/>
</dbReference>
<proteinExistence type="inferred from homology"/>
<dbReference type="Pfam" id="PF01488">
    <property type="entry name" value="Shikimate_DH"/>
    <property type="match status" value="1"/>
</dbReference>
<dbReference type="Pfam" id="PF05201">
    <property type="entry name" value="GlutR_N"/>
    <property type="match status" value="1"/>
</dbReference>
<dbReference type="PROSITE" id="PS00533">
    <property type="entry name" value="PORPHOBILINOGEN_DEAM"/>
    <property type="match status" value="1"/>
</dbReference>
<reference evidence="17" key="1">
    <citation type="submission" date="2023-03" db="EMBL/GenBank/DDBJ databases">
        <authorList>
            <person name="Steffen K."/>
            <person name="Cardenas P."/>
        </authorList>
    </citation>
    <scope>NUCLEOTIDE SEQUENCE</scope>
</reference>
<dbReference type="InterPro" id="IPR018214">
    <property type="entry name" value="GluRdtase_CS"/>
</dbReference>
<evidence type="ECO:0000259" key="13">
    <source>
        <dbReference type="Pfam" id="PF01379"/>
    </source>
</evidence>
<dbReference type="PROSITE" id="PS00747">
    <property type="entry name" value="GLUTR"/>
    <property type="match status" value="1"/>
</dbReference>
<feature type="domain" description="Quinate/shikimate 5-dehydrogenase/glutamyl-tRNA reductase" evidence="14">
    <location>
        <begin position="116"/>
        <end position="248"/>
    </location>
</feature>
<dbReference type="FunFam" id="3.40.190.10:FF:000005">
    <property type="entry name" value="Porphobilinogen deaminase"/>
    <property type="match status" value="1"/>
</dbReference>
<keyword evidence="18" id="KW-1185">Reference proteome</keyword>
<evidence type="ECO:0000313" key="17">
    <source>
        <dbReference type="EMBL" id="CAI8021190.1"/>
    </source>
</evidence>
<dbReference type="NCBIfam" id="TIGR01035">
    <property type="entry name" value="hemA"/>
    <property type="match status" value="1"/>
</dbReference>
<dbReference type="PRINTS" id="PR00151">
    <property type="entry name" value="PORPHBDMNASE"/>
</dbReference>
<feature type="domain" description="Porphobilinogen deaminase C-terminal" evidence="15">
    <location>
        <begin position="588"/>
        <end position="646"/>
    </location>
</feature>
<dbReference type="Pfam" id="PF00745">
    <property type="entry name" value="GlutR_dimer"/>
    <property type="match status" value="1"/>
</dbReference>
<comment type="catalytic activity">
    <reaction evidence="10 11">
        <text>(S)-4-amino-5-oxopentanoate + tRNA(Glu) + NADP(+) = L-glutamyl-tRNA(Glu) + NADPH + H(+)</text>
        <dbReference type="Rhea" id="RHEA:12344"/>
        <dbReference type="Rhea" id="RHEA-COMP:9663"/>
        <dbReference type="Rhea" id="RHEA-COMP:9680"/>
        <dbReference type="ChEBI" id="CHEBI:15378"/>
        <dbReference type="ChEBI" id="CHEBI:57501"/>
        <dbReference type="ChEBI" id="CHEBI:57783"/>
        <dbReference type="ChEBI" id="CHEBI:58349"/>
        <dbReference type="ChEBI" id="CHEBI:78442"/>
        <dbReference type="ChEBI" id="CHEBI:78520"/>
        <dbReference type="EC" id="1.2.1.70"/>
    </reaction>
</comment>
<dbReference type="Gene3D" id="3.30.160.40">
    <property type="entry name" value="Porphobilinogen deaminase, C-terminal domain"/>
    <property type="match status" value="1"/>
</dbReference>
<dbReference type="AlphaFoldDB" id="A0AA35WNS3"/>
<comment type="similarity">
    <text evidence="4">Belongs to the HMBS family.</text>
</comment>
<dbReference type="InterPro" id="IPR000860">
    <property type="entry name" value="HemC"/>
</dbReference>
<dbReference type="InterPro" id="IPR022419">
    <property type="entry name" value="Porphobilin_deaminase_cofac_BS"/>
</dbReference>
<dbReference type="GO" id="GO:0005737">
    <property type="term" value="C:cytoplasm"/>
    <property type="evidence" value="ECO:0007669"/>
    <property type="project" value="TreeGrafter"/>
</dbReference>
<dbReference type="Gene3D" id="3.30.460.30">
    <property type="entry name" value="Glutamyl-tRNA reductase, N-terminal domain"/>
    <property type="match status" value="1"/>
</dbReference>
<evidence type="ECO:0000256" key="9">
    <source>
        <dbReference type="ARBA" id="ARBA00023244"/>
    </source>
</evidence>
<evidence type="ECO:0000259" key="14">
    <source>
        <dbReference type="Pfam" id="PF01488"/>
    </source>
</evidence>
<dbReference type="PANTHER" id="PTHR11557">
    <property type="entry name" value="PORPHOBILINOGEN DEAMINASE"/>
    <property type="match status" value="1"/>
</dbReference>
<evidence type="ECO:0000256" key="3">
    <source>
        <dbReference type="ARBA" id="ARBA00005059"/>
    </source>
</evidence>
<evidence type="ECO:0000256" key="10">
    <source>
        <dbReference type="ARBA" id="ARBA00047464"/>
    </source>
</evidence>
<evidence type="ECO:0000259" key="12">
    <source>
        <dbReference type="Pfam" id="PF00745"/>
    </source>
</evidence>
<dbReference type="NCBIfam" id="TIGR00212">
    <property type="entry name" value="hemC"/>
    <property type="match status" value="1"/>
</dbReference>
<dbReference type="SUPFAM" id="SSF51735">
    <property type="entry name" value="NAD(P)-binding Rossmann-fold domains"/>
    <property type="match status" value="1"/>
</dbReference>
<keyword evidence="9 11" id="KW-0627">Porphyrin biosynthesis</keyword>
<dbReference type="InterPro" id="IPR000343">
    <property type="entry name" value="4pyrrol_synth_GluRdtase"/>
</dbReference>
<feature type="domain" description="Glutamyl-tRNA reductase N-terminal" evidence="16">
    <location>
        <begin position="3"/>
        <end position="93"/>
    </location>
</feature>
<evidence type="ECO:0000256" key="11">
    <source>
        <dbReference type="RuleBase" id="RU000584"/>
    </source>
</evidence>
<keyword evidence="7 11" id="KW-0521">NADP</keyword>
<keyword evidence="6" id="KW-0808">Transferase</keyword>
<evidence type="ECO:0000256" key="5">
    <source>
        <dbReference type="ARBA" id="ARBA00005916"/>
    </source>
</evidence>
<dbReference type="FunFam" id="3.40.50.720:FF:000031">
    <property type="entry name" value="Glutamyl-tRNA reductase"/>
    <property type="match status" value="1"/>
</dbReference>
<comment type="caution">
    <text evidence="17">The sequence shown here is derived from an EMBL/GenBank/DDBJ whole genome shotgun (WGS) entry which is preliminary data.</text>
</comment>
<organism evidence="17 18">
    <name type="scientific">Geodia barretti</name>
    <name type="common">Barrett's horny sponge</name>
    <dbReference type="NCBI Taxonomy" id="519541"/>
    <lineage>
        <taxon>Eukaryota</taxon>
        <taxon>Metazoa</taxon>
        <taxon>Porifera</taxon>
        <taxon>Demospongiae</taxon>
        <taxon>Heteroscleromorpha</taxon>
        <taxon>Tetractinellida</taxon>
        <taxon>Astrophorina</taxon>
        <taxon>Geodiidae</taxon>
        <taxon>Geodia</taxon>
    </lineage>
</organism>
<dbReference type="InterPro" id="IPR015895">
    <property type="entry name" value="4pyrrol_synth_GluRdtase_N"/>
</dbReference>
<sequence>MNHLRQFLSTYSGVPQADLEPYLYQFKEGDCVRHLFRVASGLDSMVVGEWEILGQVRAAFSAASSPKAGISYVRGPLSRLFHQALRVGRRVHHDANLGSNFGDYRRRSVSHVGVRLVHRLLGNLSQKQVLLIGAGNAGQLAGRALAAAGAGNLVITNRTYGRAEELSTELNALAVPFELLSQSVSNSDVVISTTSSPEYLLQRTKVQEIMAQRASRPLLMVDIAVPRDIDPEVGLLDGVSLYDIDGLSATSDAASVGMEPEIAVAEDLVLEETATLMEWWESLDTISAIATIREYAENVRRAEVEKTMARLRNRQAAGLDLIDDVDSEAFVAHLDAMTSALVKKLMHHPTMYLKEGKDPARQEDTKVVRVGTRASTLARLQTDLVLNQLRPLYPQLDFQIVTVTTHGDANATAPLAGMGLGVFVKEIEQQLLDGRLDMAVHSLKDMPTLLPEGLALIALLPREDPRDVLVNRFGCGLDQLPENTRIGTSSPRRQSQLLSLCPNVSVVPIRGNVETRLRKSEGEECDGAILAAAGLLRLGLADRITEYLSPQSFVPPPGQGIMAVETRADDDRMAGILRAIDHAPTRYAATAERAFLERLGGGCQVPVGAYAQSDGELMNLTVFLGTTDGSETFQAKVRGLTHSPHQLAADANLAIVERGGGRLLEEAGK</sequence>
<dbReference type="Pfam" id="PF01379">
    <property type="entry name" value="Porphobil_deam"/>
    <property type="match status" value="1"/>
</dbReference>
<evidence type="ECO:0000256" key="8">
    <source>
        <dbReference type="ARBA" id="ARBA00023002"/>
    </source>
</evidence>
<evidence type="ECO:0000256" key="1">
    <source>
        <dbReference type="ARBA" id="ARBA00001916"/>
    </source>
</evidence>
<dbReference type="EC" id="1.2.1.70" evidence="11"/>
<dbReference type="InterPro" id="IPR006151">
    <property type="entry name" value="Shikm_DH/Glu-tRNA_Rdtase"/>
</dbReference>
<evidence type="ECO:0000256" key="4">
    <source>
        <dbReference type="ARBA" id="ARBA00005638"/>
    </source>
</evidence>
<gene>
    <name evidence="17" type="ORF">GBAR_LOCUS12607</name>
</gene>
<dbReference type="GO" id="GO:0006783">
    <property type="term" value="P:heme biosynthetic process"/>
    <property type="evidence" value="ECO:0007669"/>
    <property type="project" value="TreeGrafter"/>
</dbReference>
<feature type="domain" description="Tetrapyrrole biosynthesis glutamyl-tRNA reductase dimerisation" evidence="12">
    <location>
        <begin position="265"/>
        <end position="363"/>
    </location>
</feature>
<dbReference type="SUPFAM" id="SSF69742">
    <property type="entry name" value="Glutamyl tRNA-reductase catalytic, N-terminal domain"/>
    <property type="match status" value="1"/>
</dbReference>
<evidence type="ECO:0000259" key="15">
    <source>
        <dbReference type="Pfam" id="PF03900"/>
    </source>
</evidence>
<evidence type="ECO:0000256" key="2">
    <source>
        <dbReference type="ARBA" id="ARBA00004735"/>
    </source>
</evidence>
<comment type="pathway">
    <text evidence="2">Porphyrin-containing compound metabolism; protoporphyrin-IX biosynthesis; coproporphyrinogen-III from 5-aminolevulinate: step 2/4.</text>
</comment>
<dbReference type="GO" id="GO:0008883">
    <property type="term" value="F:glutamyl-tRNA reductase activity"/>
    <property type="evidence" value="ECO:0007669"/>
    <property type="project" value="UniProtKB-EC"/>
</dbReference>
<dbReference type="SUPFAM" id="SSF54782">
    <property type="entry name" value="Porphobilinogen deaminase (hydroxymethylbilane synthase), C-terminal domain"/>
    <property type="match status" value="1"/>
</dbReference>
<evidence type="ECO:0000313" key="18">
    <source>
        <dbReference type="Proteomes" id="UP001174909"/>
    </source>
</evidence>
<dbReference type="InterPro" id="IPR036291">
    <property type="entry name" value="NAD(P)-bd_dom_sf"/>
</dbReference>
<dbReference type="Gene3D" id="3.40.50.720">
    <property type="entry name" value="NAD(P)-binding Rossmann-like Domain"/>
    <property type="match status" value="1"/>
</dbReference>
<evidence type="ECO:0000256" key="6">
    <source>
        <dbReference type="ARBA" id="ARBA00022679"/>
    </source>
</evidence>
<protein>
    <recommendedName>
        <fullName evidence="11">Glutamyl-tRNA reductase</fullName>
        <ecNumber evidence="11">1.2.1.70</ecNumber>
    </recommendedName>
</protein>
<dbReference type="GO" id="GO:0050661">
    <property type="term" value="F:NADP binding"/>
    <property type="evidence" value="ECO:0007669"/>
    <property type="project" value="InterPro"/>
</dbReference>
<accession>A0AA35WNS3</accession>
<dbReference type="InterPro" id="IPR036343">
    <property type="entry name" value="GluRdtase_N_sf"/>
</dbReference>
<dbReference type="SUPFAM" id="SSF69075">
    <property type="entry name" value="Glutamyl tRNA-reductase dimerization domain"/>
    <property type="match status" value="1"/>
</dbReference>
<dbReference type="Gene3D" id="3.40.190.10">
    <property type="entry name" value="Periplasmic binding protein-like II"/>
    <property type="match status" value="2"/>
</dbReference>
<name>A0AA35WNS3_GEOBA</name>
<keyword evidence="8 11" id="KW-0560">Oxidoreductase</keyword>
<dbReference type="PANTHER" id="PTHR11557:SF0">
    <property type="entry name" value="PORPHOBILINOGEN DEAMINASE"/>
    <property type="match status" value="1"/>
</dbReference>
<dbReference type="SUPFAM" id="SSF53850">
    <property type="entry name" value="Periplasmic binding protein-like II"/>
    <property type="match status" value="1"/>
</dbReference>
<dbReference type="HAMAP" id="MF_00087">
    <property type="entry name" value="Glu_tRNA_reductase"/>
    <property type="match status" value="1"/>
</dbReference>
<dbReference type="EMBL" id="CASHTH010001874">
    <property type="protein sequence ID" value="CAI8021190.1"/>
    <property type="molecule type" value="Genomic_DNA"/>
</dbReference>
<dbReference type="Proteomes" id="UP001174909">
    <property type="component" value="Unassembled WGS sequence"/>
</dbReference>
<dbReference type="InterPro" id="IPR015896">
    <property type="entry name" value="4pyrrol_synth_GluRdtase_dimer"/>
</dbReference>
<dbReference type="HAMAP" id="MF_00260">
    <property type="entry name" value="Porphobil_deam"/>
    <property type="match status" value="1"/>
</dbReference>
<dbReference type="InterPro" id="IPR036453">
    <property type="entry name" value="GluRdtase_dimer_dom_sf"/>
</dbReference>